<dbReference type="GO" id="GO:0008422">
    <property type="term" value="F:beta-glucosidase activity"/>
    <property type="evidence" value="ECO:0007669"/>
    <property type="project" value="TreeGrafter"/>
</dbReference>
<keyword evidence="3" id="KW-0732">Signal</keyword>
<evidence type="ECO:0000313" key="5">
    <source>
        <dbReference type="Proteomes" id="UP000436088"/>
    </source>
</evidence>
<dbReference type="PANTHER" id="PTHR10353">
    <property type="entry name" value="GLYCOSYL HYDROLASE"/>
    <property type="match status" value="1"/>
</dbReference>
<name>A0A6A2YUR6_HIBSY</name>
<dbReference type="GO" id="GO:0005975">
    <property type="term" value="P:carbohydrate metabolic process"/>
    <property type="evidence" value="ECO:0007669"/>
    <property type="project" value="InterPro"/>
</dbReference>
<proteinExistence type="inferred from homology"/>
<dbReference type="Gene3D" id="3.20.20.80">
    <property type="entry name" value="Glycosidases"/>
    <property type="match status" value="1"/>
</dbReference>
<comment type="caution">
    <text evidence="4">The sequence shown here is derived from an EMBL/GenBank/DDBJ whole genome shotgun (WGS) entry which is preliminary data.</text>
</comment>
<protein>
    <submittedName>
        <fullName evidence="4">Beta-glucosidase 41</fullName>
    </submittedName>
</protein>
<evidence type="ECO:0000256" key="1">
    <source>
        <dbReference type="ARBA" id="ARBA00010838"/>
    </source>
</evidence>
<dbReference type="SUPFAM" id="SSF51445">
    <property type="entry name" value="(Trans)glycosidases"/>
    <property type="match status" value="1"/>
</dbReference>
<dbReference type="Proteomes" id="UP000436088">
    <property type="component" value="Unassembled WGS sequence"/>
</dbReference>
<evidence type="ECO:0000256" key="2">
    <source>
        <dbReference type="RuleBase" id="RU003690"/>
    </source>
</evidence>
<keyword evidence="5" id="KW-1185">Reference proteome</keyword>
<organism evidence="4 5">
    <name type="scientific">Hibiscus syriacus</name>
    <name type="common">Rose of Sharon</name>
    <dbReference type="NCBI Taxonomy" id="106335"/>
    <lineage>
        <taxon>Eukaryota</taxon>
        <taxon>Viridiplantae</taxon>
        <taxon>Streptophyta</taxon>
        <taxon>Embryophyta</taxon>
        <taxon>Tracheophyta</taxon>
        <taxon>Spermatophyta</taxon>
        <taxon>Magnoliopsida</taxon>
        <taxon>eudicotyledons</taxon>
        <taxon>Gunneridae</taxon>
        <taxon>Pentapetalae</taxon>
        <taxon>rosids</taxon>
        <taxon>malvids</taxon>
        <taxon>Malvales</taxon>
        <taxon>Malvaceae</taxon>
        <taxon>Malvoideae</taxon>
        <taxon>Hibiscus</taxon>
    </lineage>
</organism>
<dbReference type="Pfam" id="PF00232">
    <property type="entry name" value="Glyco_hydro_1"/>
    <property type="match status" value="1"/>
</dbReference>
<feature type="signal peptide" evidence="3">
    <location>
        <begin position="1"/>
        <end position="23"/>
    </location>
</feature>
<comment type="similarity">
    <text evidence="1 2">Belongs to the glycosyl hydrolase 1 family.</text>
</comment>
<accession>A0A6A2YUR6</accession>
<gene>
    <name evidence="4" type="ORF">F3Y22_tig00111220pilonHSYRG00082</name>
</gene>
<evidence type="ECO:0000313" key="4">
    <source>
        <dbReference type="EMBL" id="KAE8683030.1"/>
    </source>
</evidence>
<dbReference type="AlphaFoldDB" id="A0A6A2YUR6"/>
<feature type="chain" id="PRO_5025551501" evidence="3">
    <location>
        <begin position="24"/>
        <end position="421"/>
    </location>
</feature>
<dbReference type="EMBL" id="VEPZ02001273">
    <property type="protein sequence ID" value="KAE8683030.1"/>
    <property type="molecule type" value="Genomic_DNA"/>
</dbReference>
<evidence type="ECO:0000256" key="3">
    <source>
        <dbReference type="SAM" id="SignalP"/>
    </source>
</evidence>
<reference evidence="4" key="1">
    <citation type="submission" date="2019-09" db="EMBL/GenBank/DDBJ databases">
        <title>Draft genome information of white flower Hibiscus syriacus.</title>
        <authorList>
            <person name="Kim Y.-M."/>
        </authorList>
    </citation>
    <scope>NUCLEOTIDE SEQUENCE [LARGE SCALE GENOMIC DNA]</scope>
    <source>
        <strain evidence="4">YM2019G1</strain>
    </source>
</reference>
<dbReference type="InterPro" id="IPR017853">
    <property type="entry name" value="GH"/>
</dbReference>
<sequence>MHSRSGIALTIALLVLGIQHQQSQFPKGLCFWNSLCFIPERKNSYVKNVVPSLDTEDKILRLKSYIDTFDYEGAVKEDGRGQTIWDTFSHSTGIILDRSNADVAVDQYHRYIEDIQLMKDMGMDAYRFSIACRSFSMEEMKNGENGNSFVILGTDGSGEINQAGTEPYVTLYHWDLPQALEDKYLGWLDRQIIKDFALYAETCFEKFGDRVKHWITFNEPHSFSIQGYYTGFEAPGRCSTGFCRFGNSSTEPYIVAHNVLLSHAAVVDIYRKNYKDKQNGSIGISLDVKWYVPETNAIENIEETQRAQDFQLGWFLDPLIFGDYPSSMRSRIGTRLPTFTESESSLLEGSLDFVGINHYTTYYASENATNTIGDLLNDVVSDANAYAIPFDKDGKPIGDVVYDSNFHLSSHELLIPTDIFH</sequence>
<dbReference type="InterPro" id="IPR001360">
    <property type="entry name" value="Glyco_hydro_1"/>
</dbReference>
<dbReference type="PANTHER" id="PTHR10353:SF141">
    <property type="entry name" value="BETA-GLUCOSIDASE 40-LIKE"/>
    <property type="match status" value="1"/>
</dbReference>